<dbReference type="InterPro" id="IPR001193">
    <property type="entry name" value="MBTPS2"/>
</dbReference>
<feature type="transmembrane region" description="Helical" evidence="2">
    <location>
        <begin position="361"/>
        <end position="382"/>
    </location>
</feature>
<evidence type="ECO:0000313" key="4">
    <source>
        <dbReference type="Proteomes" id="UP001365405"/>
    </source>
</evidence>
<keyword evidence="2" id="KW-0472">Membrane</keyword>
<dbReference type="InterPro" id="IPR041881">
    <property type="entry name" value="PqqD_sf"/>
</dbReference>
<feature type="transmembrane region" description="Helical" evidence="2">
    <location>
        <begin position="229"/>
        <end position="249"/>
    </location>
</feature>
<gene>
    <name evidence="3" type="ORF">AACH10_05715</name>
</gene>
<organism evidence="3 4">
    <name type="scientific">Pseudaquabacterium inlustre</name>
    <dbReference type="NCBI Taxonomy" id="2984192"/>
    <lineage>
        <taxon>Bacteria</taxon>
        <taxon>Pseudomonadati</taxon>
        <taxon>Pseudomonadota</taxon>
        <taxon>Betaproteobacteria</taxon>
        <taxon>Burkholderiales</taxon>
        <taxon>Sphaerotilaceae</taxon>
        <taxon>Pseudaquabacterium</taxon>
    </lineage>
</organism>
<keyword evidence="4" id="KW-1185">Reference proteome</keyword>
<accession>A0ABU9CCW5</accession>
<feature type="region of interest" description="Disordered" evidence="1">
    <location>
        <begin position="631"/>
        <end position="656"/>
    </location>
</feature>
<dbReference type="RefSeq" id="WP_341409406.1">
    <property type="nucleotide sequence ID" value="NZ_JBBUTH010000003.1"/>
</dbReference>
<evidence type="ECO:0000313" key="3">
    <source>
        <dbReference type="EMBL" id="MEK8049724.1"/>
    </source>
</evidence>
<comment type="caution">
    <text evidence="3">The sequence shown here is derived from an EMBL/GenBank/DDBJ whole genome shotgun (WGS) entry which is preliminary data.</text>
</comment>
<evidence type="ECO:0000256" key="2">
    <source>
        <dbReference type="SAM" id="Phobius"/>
    </source>
</evidence>
<dbReference type="EMBL" id="JBBUTH010000003">
    <property type="protein sequence ID" value="MEK8049724.1"/>
    <property type="molecule type" value="Genomic_DNA"/>
</dbReference>
<name>A0ABU9CCW5_9BURK</name>
<evidence type="ECO:0000256" key="1">
    <source>
        <dbReference type="SAM" id="MobiDB-lite"/>
    </source>
</evidence>
<reference evidence="3 4" key="1">
    <citation type="submission" date="2024-04" db="EMBL/GenBank/DDBJ databases">
        <title>Novel species of the genus Ideonella isolated from streams.</title>
        <authorList>
            <person name="Lu H."/>
        </authorList>
    </citation>
    <scope>NUCLEOTIDE SEQUENCE [LARGE SCALE GENOMIC DNA]</scope>
    <source>
        <strain evidence="3 4">DXS22W</strain>
    </source>
</reference>
<dbReference type="Proteomes" id="UP001365405">
    <property type="component" value="Unassembled WGS sequence"/>
</dbReference>
<proteinExistence type="predicted"/>
<protein>
    <recommendedName>
        <fullName evidence="5">Peptidase M50</fullName>
    </recommendedName>
</protein>
<dbReference type="PANTHER" id="PTHR13325">
    <property type="entry name" value="PROTEASE M50 MEMBRANE-BOUND TRANSCRIPTION FACTOR SITE 2 PROTEASE"/>
    <property type="match status" value="1"/>
</dbReference>
<feature type="transmembrane region" description="Helical" evidence="2">
    <location>
        <begin position="284"/>
        <end position="303"/>
    </location>
</feature>
<feature type="transmembrane region" description="Helical" evidence="2">
    <location>
        <begin position="256"/>
        <end position="278"/>
    </location>
</feature>
<sequence>MTAAFHSDAWFRIEQLVPRLAREAQVHRQRYRGRAWYVLRDPAGGRLHRFTPAAWLLVSLMDGRRSVDQVWREGVARLGDDAPTQDEVLGLLSQLHQADLLQADVSPDVEDLLARGRKQRRSVWLQNLRNPMSLRLPLWDPDAFLTRTLPAVGWLFGRAGALLWLALVLPALVAVGMHWRALTSNLSDRALAPDNLLLLLVVFPFVKAVHELAHGWAVKRGGGEVHEMGLMLLVLAPVPYVDASASTGFRSRWARAVVGAAGMLAELALAALAMGLWLLVEPGLVRSVAFNVMLVAGVSTLVFNANPLLRYDGYFILCDLIEMPNLAQRATRWWGWWVQRHAFGAREAEPPDETPAEQRVLWVYGALSWVYRMLVTFGIALFIAEQYFFVGVLLALWGLAGGVVWPLLKQLRFVATAPVLARQRQRAVGVTAGALALAVGTMTLVPLPLSTLAEGVVWVPEQAEIRARAPGTLQALLVAPGTRVRAGQAVAQLDDPGVWAEYDVQRARVERLEVQVASELVQDRAQAAGTAASLAREREALARLEERLDQLLLVAGTDGELRVPRAADAPGRWLRQGEQLGYVLDGALRSARLVVTQDNIGLVRERLRRIEVRLADSPTQVHEARIVREVPGGSDRLPSRALAPDGGGQLPVDPSDREGLRTLNRVFVFELALPPEVGAPQLGTRLHVRLEHTPEPLARQLWRRLRQLLLSRFDL</sequence>
<dbReference type="SUPFAM" id="SSF111369">
    <property type="entry name" value="HlyD-like secretion proteins"/>
    <property type="match status" value="1"/>
</dbReference>
<feature type="transmembrane region" description="Helical" evidence="2">
    <location>
        <begin position="428"/>
        <end position="449"/>
    </location>
</feature>
<dbReference type="Gene3D" id="2.40.50.100">
    <property type="match status" value="1"/>
</dbReference>
<feature type="transmembrane region" description="Helical" evidence="2">
    <location>
        <begin position="151"/>
        <end position="175"/>
    </location>
</feature>
<feature type="transmembrane region" description="Helical" evidence="2">
    <location>
        <begin position="388"/>
        <end position="408"/>
    </location>
</feature>
<dbReference type="Gene3D" id="1.10.10.1150">
    <property type="entry name" value="Coenzyme PQQ synthesis protein D (PqqD)"/>
    <property type="match status" value="1"/>
</dbReference>
<dbReference type="PANTHER" id="PTHR13325:SF3">
    <property type="entry name" value="MEMBRANE-BOUND TRANSCRIPTION FACTOR SITE-2 PROTEASE"/>
    <property type="match status" value="1"/>
</dbReference>
<feature type="transmembrane region" description="Helical" evidence="2">
    <location>
        <begin position="196"/>
        <end position="217"/>
    </location>
</feature>
<evidence type="ECO:0008006" key="5">
    <source>
        <dbReference type="Google" id="ProtNLM"/>
    </source>
</evidence>
<keyword evidence="2" id="KW-1133">Transmembrane helix</keyword>
<keyword evidence="2" id="KW-0812">Transmembrane</keyword>